<dbReference type="EnsemblPlants" id="AET2Gv20631100.1">
    <property type="protein sequence ID" value="AET2Gv20631100.1"/>
    <property type="gene ID" value="AET2Gv20631100"/>
</dbReference>
<reference evidence="3" key="1">
    <citation type="journal article" date="2014" name="Science">
        <title>Ancient hybridizations among the ancestral genomes of bread wheat.</title>
        <authorList>
            <consortium name="International Wheat Genome Sequencing Consortium,"/>
            <person name="Marcussen T."/>
            <person name="Sandve S.R."/>
            <person name="Heier L."/>
            <person name="Spannagl M."/>
            <person name="Pfeifer M."/>
            <person name="Jakobsen K.S."/>
            <person name="Wulff B.B."/>
            <person name="Steuernagel B."/>
            <person name="Mayer K.F."/>
            <person name="Olsen O.A."/>
        </authorList>
    </citation>
    <scope>NUCLEOTIDE SEQUENCE [LARGE SCALE GENOMIC DNA]</scope>
    <source>
        <strain evidence="3">cv. AL8/78</strain>
    </source>
</reference>
<reference evidence="2" key="4">
    <citation type="submission" date="2019-03" db="UniProtKB">
        <authorList>
            <consortium name="EnsemblPlants"/>
        </authorList>
    </citation>
    <scope>IDENTIFICATION</scope>
</reference>
<accession>A0A453BU08</accession>
<protein>
    <submittedName>
        <fullName evidence="2">Uncharacterized protein</fullName>
    </submittedName>
</protein>
<dbReference type="AlphaFoldDB" id="A0A453BU08"/>
<reference evidence="2" key="5">
    <citation type="journal article" date="2021" name="G3 (Bethesda)">
        <title>Aegilops tauschii genome assembly Aet v5.0 features greater sequence contiguity and improved annotation.</title>
        <authorList>
            <person name="Wang L."/>
            <person name="Zhu T."/>
            <person name="Rodriguez J.C."/>
            <person name="Deal K.R."/>
            <person name="Dubcovsky J."/>
            <person name="McGuire P.E."/>
            <person name="Lux T."/>
            <person name="Spannagl M."/>
            <person name="Mayer K.F.X."/>
            <person name="Baldrich P."/>
            <person name="Meyers B.C."/>
            <person name="Huo N."/>
            <person name="Gu Y.Q."/>
            <person name="Zhou H."/>
            <person name="Devos K.M."/>
            <person name="Bennetzen J.L."/>
            <person name="Unver T."/>
            <person name="Budak H."/>
            <person name="Gulick P.J."/>
            <person name="Galiba G."/>
            <person name="Kalapos B."/>
            <person name="Nelson D.R."/>
            <person name="Li P."/>
            <person name="You F.M."/>
            <person name="Luo M.C."/>
            <person name="Dvorak J."/>
        </authorList>
    </citation>
    <scope>NUCLEOTIDE SEQUENCE [LARGE SCALE GENOMIC DNA]</scope>
    <source>
        <strain evidence="2">cv. AL8/78</strain>
    </source>
</reference>
<sequence>MMRWNQQHRRRTETPWQGGEPGQNRTNRLFPCDLHPANTTKYTFYCLVACQASAPDMAKAVLPYQCIGTSSSTIRTSSHAHHQLTNTITFL</sequence>
<feature type="compositionally biased region" description="Basic residues" evidence="1">
    <location>
        <begin position="1"/>
        <end position="11"/>
    </location>
</feature>
<dbReference type="Gramene" id="AET2Gv20631100.2">
    <property type="protein sequence ID" value="AET2Gv20631100.2"/>
    <property type="gene ID" value="AET2Gv20631100"/>
</dbReference>
<proteinExistence type="predicted"/>
<keyword evidence="3" id="KW-1185">Reference proteome</keyword>
<feature type="region of interest" description="Disordered" evidence="1">
    <location>
        <begin position="1"/>
        <end position="25"/>
    </location>
</feature>
<reference evidence="3" key="2">
    <citation type="journal article" date="2017" name="Nat. Plants">
        <title>The Aegilops tauschii genome reveals multiple impacts of transposons.</title>
        <authorList>
            <person name="Zhao G."/>
            <person name="Zou C."/>
            <person name="Li K."/>
            <person name="Wang K."/>
            <person name="Li T."/>
            <person name="Gao L."/>
            <person name="Zhang X."/>
            <person name="Wang H."/>
            <person name="Yang Z."/>
            <person name="Liu X."/>
            <person name="Jiang W."/>
            <person name="Mao L."/>
            <person name="Kong X."/>
            <person name="Jiao Y."/>
            <person name="Jia J."/>
        </authorList>
    </citation>
    <scope>NUCLEOTIDE SEQUENCE [LARGE SCALE GENOMIC DNA]</scope>
    <source>
        <strain evidence="3">cv. AL8/78</strain>
    </source>
</reference>
<dbReference type="Gramene" id="AET2Gv20631100.1">
    <property type="protein sequence ID" value="AET2Gv20631100.1"/>
    <property type="gene ID" value="AET2Gv20631100"/>
</dbReference>
<dbReference type="EnsemblPlants" id="AET2Gv20631100.2">
    <property type="protein sequence ID" value="AET2Gv20631100.2"/>
    <property type="gene ID" value="AET2Gv20631100"/>
</dbReference>
<evidence type="ECO:0000313" key="3">
    <source>
        <dbReference type="Proteomes" id="UP000015105"/>
    </source>
</evidence>
<evidence type="ECO:0000313" key="2">
    <source>
        <dbReference type="EnsemblPlants" id="AET2Gv20631100.1"/>
    </source>
</evidence>
<reference evidence="2" key="3">
    <citation type="journal article" date="2017" name="Nature">
        <title>Genome sequence of the progenitor of the wheat D genome Aegilops tauschii.</title>
        <authorList>
            <person name="Luo M.C."/>
            <person name="Gu Y.Q."/>
            <person name="Puiu D."/>
            <person name="Wang H."/>
            <person name="Twardziok S.O."/>
            <person name="Deal K.R."/>
            <person name="Huo N."/>
            <person name="Zhu T."/>
            <person name="Wang L."/>
            <person name="Wang Y."/>
            <person name="McGuire P.E."/>
            <person name="Liu S."/>
            <person name="Long H."/>
            <person name="Ramasamy R.K."/>
            <person name="Rodriguez J.C."/>
            <person name="Van S.L."/>
            <person name="Yuan L."/>
            <person name="Wang Z."/>
            <person name="Xia Z."/>
            <person name="Xiao L."/>
            <person name="Anderson O.D."/>
            <person name="Ouyang S."/>
            <person name="Liang Y."/>
            <person name="Zimin A.V."/>
            <person name="Pertea G."/>
            <person name="Qi P."/>
            <person name="Bennetzen J.L."/>
            <person name="Dai X."/>
            <person name="Dawson M.W."/>
            <person name="Muller H.G."/>
            <person name="Kugler K."/>
            <person name="Rivarola-Duarte L."/>
            <person name="Spannagl M."/>
            <person name="Mayer K.F.X."/>
            <person name="Lu F.H."/>
            <person name="Bevan M.W."/>
            <person name="Leroy P."/>
            <person name="Li P."/>
            <person name="You F.M."/>
            <person name="Sun Q."/>
            <person name="Liu Z."/>
            <person name="Lyons E."/>
            <person name="Wicker T."/>
            <person name="Salzberg S.L."/>
            <person name="Devos K.M."/>
            <person name="Dvorak J."/>
        </authorList>
    </citation>
    <scope>NUCLEOTIDE SEQUENCE [LARGE SCALE GENOMIC DNA]</scope>
    <source>
        <strain evidence="2">cv. AL8/78</strain>
    </source>
</reference>
<organism evidence="2 3">
    <name type="scientific">Aegilops tauschii subsp. strangulata</name>
    <name type="common">Goatgrass</name>
    <dbReference type="NCBI Taxonomy" id="200361"/>
    <lineage>
        <taxon>Eukaryota</taxon>
        <taxon>Viridiplantae</taxon>
        <taxon>Streptophyta</taxon>
        <taxon>Embryophyta</taxon>
        <taxon>Tracheophyta</taxon>
        <taxon>Spermatophyta</taxon>
        <taxon>Magnoliopsida</taxon>
        <taxon>Liliopsida</taxon>
        <taxon>Poales</taxon>
        <taxon>Poaceae</taxon>
        <taxon>BOP clade</taxon>
        <taxon>Pooideae</taxon>
        <taxon>Triticodae</taxon>
        <taxon>Triticeae</taxon>
        <taxon>Triticinae</taxon>
        <taxon>Aegilops</taxon>
    </lineage>
</organism>
<evidence type="ECO:0000256" key="1">
    <source>
        <dbReference type="SAM" id="MobiDB-lite"/>
    </source>
</evidence>
<name>A0A453BU08_AEGTS</name>
<dbReference type="Proteomes" id="UP000015105">
    <property type="component" value="Chromosome 2D"/>
</dbReference>